<feature type="region of interest" description="Disordered" evidence="1">
    <location>
        <begin position="1"/>
        <end position="42"/>
    </location>
</feature>
<feature type="compositionally biased region" description="Basic and acidic residues" evidence="1">
    <location>
        <begin position="1"/>
        <end position="19"/>
    </location>
</feature>
<organism evidence="2 3">
    <name type="scientific">Actinokineospora alba</name>
    <dbReference type="NCBI Taxonomy" id="504798"/>
    <lineage>
        <taxon>Bacteria</taxon>
        <taxon>Bacillati</taxon>
        <taxon>Actinomycetota</taxon>
        <taxon>Actinomycetes</taxon>
        <taxon>Pseudonocardiales</taxon>
        <taxon>Pseudonocardiaceae</taxon>
        <taxon>Actinokineospora</taxon>
    </lineage>
</organism>
<dbReference type="STRING" id="504798.SAMN05421871_103644"/>
<name>A0A1H0F4F0_9PSEU</name>
<gene>
    <name evidence="2" type="ORF">SAMN05192558_101226</name>
</gene>
<dbReference type="RefSeq" id="WP_133794734.1">
    <property type="nucleotide sequence ID" value="NZ_FNJB01000001.1"/>
</dbReference>
<accession>A0A1H0F4F0</accession>
<keyword evidence="3" id="KW-1185">Reference proteome</keyword>
<sequence>MERGYSPHSSDDEGKEHEHRRPRSAQPPPPSQSLKSRLVDRLKGAGIRGYEVTHNTLFDLREKHAQTDEDRRAMAFEEMARLAQGTRRDAAPTDPGADGSGAPTPGWKHHGSTPPSIEECWELVSRRRYLTDHQALRMCHPLFRTHGWIEDKERVLLIGKRWIQLIKDRVLRVALARRVSPDKAAHDLDEQLRHFFAGGSKVATGQLSALLDEAINDVTASARSGADPLTRDSVIGGSRQNRQNQQNQ</sequence>
<feature type="region of interest" description="Disordered" evidence="1">
    <location>
        <begin position="83"/>
        <end position="115"/>
    </location>
</feature>
<feature type="region of interest" description="Disordered" evidence="1">
    <location>
        <begin position="222"/>
        <end position="248"/>
    </location>
</feature>
<evidence type="ECO:0000256" key="1">
    <source>
        <dbReference type="SAM" id="MobiDB-lite"/>
    </source>
</evidence>
<dbReference type="EMBL" id="FNJB01000001">
    <property type="protein sequence ID" value="SDN89540.1"/>
    <property type="molecule type" value="Genomic_DNA"/>
</dbReference>
<dbReference type="Proteomes" id="UP000199651">
    <property type="component" value="Unassembled WGS sequence"/>
</dbReference>
<evidence type="ECO:0000313" key="3">
    <source>
        <dbReference type="Proteomes" id="UP000199651"/>
    </source>
</evidence>
<feature type="compositionally biased region" description="Low complexity" evidence="1">
    <location>
        <begin position="239"/>
        <end position="248"/>
    </location>
</feature>
<dbReference type="AlphaFoldDB" id="A0A1H0F4F0"/>
<evidence type="ECO:0000313" key="2">
    <source>
        <dbReference type="EMBL" id="SDN89540.1"/>
    </source>
</evidence>
<proteinExistence type="predicted"/>
<reference evidence="3" key="1">
    <citation type="submission" date="2016-10" db="EMBL/GenBank/DDBJ databases">
        <authorList>
            <person name="Varghese N."/>
            <person name="Submissions S."/>
        </authorList>
    </citation>
    <scope>NUCLEOTIDE SEQUENCE [LARGE SCALE GENOMIC DNA]</scope>
    <source>
        <strain evidence="3">IBRC-M 10655</strain>
    </source>
</reference>
<protein>
    <submittedName>
        <fullName evidence="2">Uncharacterized protein</fullName>
    </submittedName>
</protein>